<dbReference type="EMBL" id="QWDE01000003">
    <property type="protein sequence ID" value="RFZ82136.1"/>
    <property type="molecule type" value="Genomic_DNA"/>
</dbReference>
<feature type="compositionally biased region" description="Low complexity" evidence="4">
    <location>
        <begin position="24"/>
        <end position="39"/>
    </location>
</feature>
<dbReference type="OrthoDB" id="1264254at2"/>
<keyword evidence="2" id="KW-0472">Membrane</keyword>
<dbReference type="GO" id="GO:0009279">
    <property type="term" value="C:cell outer membrane"/>
    <property type="evidence" value="ECO:0007669"/>
    <property type="project" value="UniProtKB-SubCell"/>
</dbReference>
<keyword evidence="5" id="KW-0732">Signal</keyword>
<organism evidence="7 8">
    <name type="scientific">Mucilaginibacter terrenus</name>
    <dbReference type="NCBI Taxonomy" id="2482727"/>
    <lineage>
        <taxon>Bacteria</taxon>
        <taxon>Pseudomonadati</taxon>
        <taxon>Bacteroidota</taxon>
        <taxon>Sphingobacteriia</taxon>
        <taxon>Sphingobacteriales</taxon>
        <taxon>Sphingobacteriaceae</taxon>
        <taxon>Mucilaginibacter</taxon>
    </lineage>
</organism>
<dbReference type="Proteomes" id="UP000260823">
    <property type="component" value="Unassembled WGS sequence"/>
</dbReference>
<feature type="compositionally biased region" description="Basic residues" evidence="4">
    <location>
        <begin position="40"/>
        <end position="50"/>
    </location>
</feature>
<evidence type="ECO:0000256" key="5">
    <source>
        <dbReference type="SAM" id="SignalP"/>
    </source>
</evidence>
<dbReference type="SUPFAM" id="SSF56935">
    <property type="entry name" value="Porins"/>
    <property type="match status" value="1"/>
</dbReference>
<keyword evidence="8" id="KW-1185">Reference proteome</keyword>
<accession>A0A3E2NMA8</accession>
<evidence type="ECO:0000313" key="8">
    <source>
        <dbReference type="Proteomes" id="UP000260823"/>
    </source>
</evidence>
<proteinExistence type="predicted"/>
<gene>
    <name evidence="7" type="ORF">DYU05_16070</name>
</gene>
<dbReference type="Pfam" id="PF00593">
    <property type="entry name" value="TonB_dep_Rec_b-barrel"/>
    <property type="match status" value="1"/>
</dbReference>
<dbReference type="InterPro" id="IPR036942">
    <property type="entry name" value="Beta-barrel_TonB_sf"/>
</dbReference>
<protein>
    <recommendedName>
        <fullName evidence="6">TonB-dependent receptor-like beta-barrel domain-containing protein</fullName>
    </recommendedName>
</protein>
<sequence>MNTKYIYILLTLLMVGYFAPASAQTKKPATKTTQKPAAKPAKKTVAKKPAKTTTQQKASAKNLGDAASTVAADTTKRGGKTDPGSPGNSGLAEEIVVTTAYKPVLAEAVKIRRNPDLEEVSPFKAPLAYAPLDKKLQQDNNIRQLEAMKRPAEQDSVLLNNYVKVGAGSKKTTYAEAYFATGRDQALQAGGFVKHFAQAGSLDKQSEINDEIGVFGKSINTENTITGRINYKRRGTYFYGFDQDQPIPSAFAPEKQTFNTISGEAELAKNYKDVENDFTYAAKIKGYIFSNAFKARENNLVLSGFLNQTVKQFYAGVSASLDLNTQKDLNYDYSNNIVRANPYIKFQGENYKIDGGINIVKEFGLLSRFFIFPAAKIEFQVVPKYVRLFAEAKGDVNRASIKEYADVNPFIDQSINLQNSVDQLDIAAGLKGTLAPGLSFKATFFRNSIKNMAMFVSNSTAPGNKFLVVYDGGKTRVTGFNGELDFKASEDFDLFGRAEFKDYKMATEARPWNLPKFMLTAGTTIHITDKVDINGALLFRGSTTDWLLVNGATPASPAYRTLPSFADLSGGAAYKVNKKISAFVQVNNILNSSNQIWLNYPSYGLNVFGGVAFAF</sequence>
<evidence type="ECO:0000256" key="1">
    <source>
        <dbReference type="ARBA" id="ARBA00004442"/>
    </source>
</evidence>
<evidence type="ECO:0000259" key="6">
    <source>
        <dbReference type="Pfam" id="PF00593"/>
    </source>
</evidence>
<feature type="compositionally biased region" description="Low complexity" evidence="4">
    <location>
        <begin position="51"/>
        <end position="61"/>
    </location>
</feature>
<keyword evidence="3" id="KW-0998">Cell outer membrane</keyword>
<evidence type="ECO:0000256" key="4">
    <source>
        <dbReference type="SAM" id="MobiDB-lite"/>
    </source>
</evidence>
<evidence type="ECO:0000256" key="3">
    <source>
        <dbReference type="ARBA" id="ARBA00023237"/>
    </source>
</evidence>
<feature type="signal peptide" evidence="5">
    <location>
        <begin position="1"/>
        <end position="23"/>
    </location>
</feature>
<comment type="subcellular location">
    <subcellularLocation>
        <location evidence="1">Cell outer membrane</location>
    </subcellularLocation>
</comment>
<dbReference type="InterPro" id="IPR000531">
    <property type="entry name" value="Beta-barrel_TonB"/>
</dbReference>
<feature type="region of interest" description="Disordered" evidence="4">
    <location>
        <begin position="24"/>
        <end position="91"/>
    </location>
</feature>
<evidence type="ECO:0000256" key="2">
    <source>
        <dbReference type="ARBA" id="ARBA00023136"/>
    </source>
</evidence>
<feature type="domain" description="TonB-dependent receptor-like beta-barrel" evidence="6">
    <location>
        <begin position="428"/>
        <end position="589"/>
    </location>
</feature>
<comment type="caution">
    <text evidence="7">The sequence shown here is derived from an EMBL/GenBank/DDBJ whole genome shotgun (WGS) entry which is preliminary data.</text>
</comment>
<dbReference type="AlphaFoldDB" id="A0A3E2NMA8"/>
<dbReference type="Gene3D" id="2.40.170.20">
    <property type="entry name" value="TonB-dependent receptor, beta-barrel domain"/>
    <property type="match status" value="1"/>
</dbReference>
<feature type="chain" id="PRO_5017664798" description="TonB-dependent receptor-like beta-barrel domain-containing protein" evidence="5">
    <location>
        <begin position="24"/>
        <end position="615"/>
    </location>
</feature>
<dbReference type="RefSeq" id="WP_117384161.1">
    <property type="nucleotide sequence ID" value="NZ_QWDE01000003.1"/>
</dbReference>
<reference evidence="7 8" key="1">
    <citation type="submission" date="2018-08" db="EMBL/GenBank/DDBJ databases">
        <title>Mucilaginibacter terrae sp. nov., isolated from manganese diggings.</title>
        <authorList>
            <person name="Huang Y."/>
            <person name="Zhou Z."/>
        </authorList>
    </citation>
    <scope>NUCLEOTIDE SEQUENCE [LARGE SCALE GENOMIC DNA]</scope>
    <source>
        <strain evidence="7 8">ZH6</strain>
    </source>
</reference>
<evidence type="ECO:0000313" key="7">
    <source>
        <dbReference type="EMBL" id="RFZ82136.1"/>
    </source>
</evidence>
<name>A0A3E2NMA8_9SPHI</name>